<organism evidence="2 3">
    <name type="scientific">Vigna mungo</name>
    <name type="common">Black gram</name>
    <name type="synonym">Phaseolus mungo</name>
    <dbReference type="NCBI Taxonomy" id="3915"/>
    <lineage>
        <taxon>Eukaryota</taxon>
        <taxon>Viridiplantae</taxon>
        <taxon>Streptophyta</taxon>
        <taxon>Embryophyta</taxon>
        <taxon>Tracheophyta</taxon>
        <taxon>Spermatophyta</taxon>
        <taxon>Magnoliopsida</taxon>
        <taxon>eudicotyledons</taxon>
        <taxon>Gunneridae</taxon>
        <taxon>Pentapetalae</taxon>
        <taxon>rosids</taxon>
        <taxon>fabids</taxon>
        <taxon>Fabales</taxon>
        <taxon>Fabaceae</taxon>
        <taxon>Papilionoideae</taxon>
        <taxon>50 kb inversion clade</taxon>
        <taxon>NPAAA clade</taxon>
        <taxon>indigoferoid/millettioid clade</taxon>
        <taxon>Phaseoleae</taxon>
        <taxon>Vigna</taxon>
    </lineage>
</organism>
<evidence type="ECO:0000313" key="3">
    <source>
        <dbReference type="Proteomes" id="UP001374535"/>
    </source>
</evidence>
<reference evidence="2 3" key="1">
    <citation type="journal article" date="2023" name="Life. Sci Alliance">
        <title>Evolutionary insights into 3D genome organization and epigenetic landscape of Vigna mungo.</title>
        <authorList>
            <person name="Junaid A."/>
            <person name="Singh B."/>
            <person name="Bhatia S."/>
        </authorList>
    </citation>
    <scope>NUCLEOTIDE SEQUENCE [LARGE SCALE GENOMIC DNA]</scope>
    <source>
        <strain evidence="2">Urdbean</strain>
    </source>
</reference>
<sequence length="108" mass="11784">MAFSLSEYVFEVESAEAVVVGSPKCKATVTVSSSKELLLLLDDMHMLGSLSFSLLTFMALKEDSRSSALARLRLRKGRASLGGEGKWDDEENGELRSNQALKSLEQKG</sequence>
<proteinExistence type="predicted"/>
<feature type="region of interest" description="Disordered" evidence="1">
    <location>
        <begin position="80"/>
        <end position="108"/>
    </location>
</feature>
<gene>
    <name evidence="2" type="ORF">V8G54_027452</name>
</gene>
<dbReference type="AlphaFoldDB" id="A0AAQ3RQG5"/>
<protein>
    <submittedName>
        <fullName evidence="2">Uncharacterized protein</fullName>
    </submittedName>
</protein>
<accession>A0AAQ3RQG5</accession>
<name>A0AAQ3RQG5_VIGMU</name>
<evidence type="ECO:0000256" key="1">
    <source>
        <dbReference type="SAM" id="MobiDB-lite"/>
    </source>
</evidence>
<dbReference type="Proteomes" id="UP001374535">
    <property type="component" value="Chromosome 8"/>
</dbReference>
<evidence type="ECO:0000313" key="2">
    <source>
        <dbReference type="EMBL" id="WVZ01383.1"/>
    </source>
</evidence>
<keyword evidence="3" id="KW-1185">Reference proteome</keyword>
<dbReference type="EMBL" id="CP144693">
    <property type="protein sequence ID" value="WVZ01383.1"/>
    <property type="molecule type" value="Genomic_DNA"/>
</dbReference>